<keyword evidence="2" id="KW-0812">Transmembrane</keyword>
<comment type="caution">
    <text evidence="4">The sequence shown here is derived from an EMBL/GenBank/DDBJ whole genome shotgun (WGS) entry which is preliminary data.</text>
</comment>
<dbReference type="PANTHER" id="PTHR41542:SF1">
    <property type="entry name" value="BLL5807 PROTEIN"/>
    <property type="match status" value="1"/>
</dbReference>
<keyword evidence="2" id="KW-0472">Membrane</keyword>
<proteinExistence type="predicted"/>
<dbReference type="OrthoDB" id="9780873at2"/>
<sequence>MFGSRTRPIFLSLAVASALILVAGDVAWSRAGGGSSFGSRGGRTFSAPAQTRTAPSAAPMERSMTQPARPNAAGPATTGMARPGGMFGGFGGGLLGGLAAGFLGAGLIGMLSGHGFMGGLGGFASMLGLLLQIGLVAFLGMFLWRMWQGRRAQQPAMASGPQFRDVNDGAPPRNGLGMPLGLGGGLGRGAGAAPAEPSDDIGIGPADYDAFEHLLGDVQGAYAKEDLTALRTRVTPEMLSYFSEQFAENAGRGVINEIADVKLEQGDLAEAWREGDSDYATVAMRYSLVDRMVDRGTGKVVSGGEGRDTVTELWTFRRSRGGSWLLSAIQQAG</sequence>
<dbReference type="AlphaFoldDB" id="A0A327KI67"/>
<dbReference type="PANTHER" id="PTHR41542">
    <property type="entry name" value="BLL5807 PROTEIN"/>
    <property type="match status" value="1"/>
</dbReference>
<gene>
    <name evidence="4" type="ORF">CH341_28950</name>
</gene>
<evidence type="ECO:0000313" key="5">
    <source>
        <dbReference type="Proteomes" id="UP000249130"/>
    </source>
</evidence>
<dbReference type="SMART" id="SM00978">
    <property type="entry name" value="Tim44"/>
    <property type="match status" value="1"/>
</dbReference>
<keyword evidence="2" id="KW-1133">Transmembrane helix</keyword>
<dbReference type="RefSeq" id="WP_111422785.1">
    <property type="nucleotide sequence ID" value="NZ_NPEX01000408.1"/>
</dbReference>
<feature type="domain" description="Tim44-like" evidence="3">
    <location>
        <begin position="188"/>
        <end position="331"/>
    </location>
</feature>
<evidence type="ECO:0000313" key="4">
    <source>
        <dbReference type="EMBL" id="RAI37846.1"/>
    </source>
</evidence>
<dbReference type="Proteomes" id="UP000249130">
    <property type="component" value="Unassembled WGS sequence"/>
</dbReference>
<dbReference type="SUPFAM" id="SSF54427">
    <property type="entry name" value="NTF2-like"/>
    <property type="match status" value="1"/>
</dbReference>
<dbReference type="Gene3D" id="3.10.450.240">
    <property type="match status" value="1"/>
</dbReference>
<dbReference type="InterPro" id="IPR007379">
    <property type="entry name" value="Tim44-like_dom"/>
</dbReference>
<feature type="region of interest" description="Disordered" evidence="1">
    <location>
        <begin position="33"/>
        <end position="78"/>
    </location>
</feature>
<reference evidence="4 5" key="1">
    <citation type="submission" date="2017-07" db="EMBL/GenBank/DDBJ databases">
        <title>Draft Genome Sequences of Select Purple Nonsulfur Bacteria.</title>
        <authorList>
            <person name="Lasarre B."/>
            <person name="Mckinlay J.B."/>
        </authorList>
    </citation>
    <scope>NUCLEOTIDE SEQUENCE [LARGE SCALE GENOMIC DNA]</scope>
    <source>
        <strain evidence="4 5">DSM 5909</strain>
    </source>
</reference>
<dbReference type="InterPro" id="IPR032710">
    <property type="entry name" value="NTF2-like_dom_sf"/>
</dbReference>
<organism evidence="4 5">
    <name type="scientific">Rhodoplanes roseus</name>
    <dbReference type="NCBI Taxonomy" id="29409"/>
    <lineage>
        <taxon>Bacteria</taxon>
        <taxon>Pseudomonadati</taxon>
        <taxon>Pseudomonadota</taxon>
        <taxon>Alphaproteobacteria</taxon>
        <taxon>Hyphomicrobiales</taxon>
        <taxon>Nitrobacteraceae</taxon>
        <taxon>Rhodoplanes</taxon>
    </lineage>
</organism>
<name>A0A327KI67_9BRAD</name>
<protein>
    <recommendedName>
        <fullName evidence="3">Tim44-like domain-containing protein</fullName>
    </recommendedName>
</protein>
<feature type="transmembrane region" description="Helical" evidence="2">
    <location>
        <begin position="90"/>
        <end position="111"/>
    </location>
</feature>
<evidence type="ECO:0000259" key="3">
    <source>
        <dbReference type="SMART" id="SM00978"/>
    </source>
</evidence>
<accession>A0A327KI67</accession>
<dbReference type="EMBL" id="NPEX01000408">
    <property type="protein sequence ID" value="RAI37846.1"/>
    <property type="molecule type" value="Genomic_DNA"/>
</dbReference>
<dbReference type="Pfam" id="PF04280">
    <property type="entry name" value="Tim44"/>
    <property type="match status" value="1"/>
</dbReference>
<evidence type="ECO:0000256" key="2">
    <source>
        <dbReference type="SAM" id="Phobius"/>
    </source>
</evidence>
<evidence type="ECO:0000256" key="1">
    <source>
        <dbReference type="SAM" id="MobiDB-lite"/>
    </source>
</evidence>
<keyword evidence="5" id="KW-1185">Reference proteome</keyword>
<feature type="transmembrane region" description="Helical" evidence="2">
    <location>
        <begin position="123"/>
        <end position="147"/>
    </location>
</feature>